<dbReference type="PANTHER" id="PTHR43510">
    <property type="entry name" value="AMINOTRANSFERASE FUNCTION, HYPOTHETICAL (EUROFUNG)"/>
    <property type="match status" value="1"/>
</dbReference>
<keyword evidence="2" id="KW-0032">Aminotransferase</keyword>
<organism evidence="2 3">
    <name type="scientific">Oxyplasma meridianum</name>
    <dbReference type="NCBI Taxonomy" id="3073602"/>
    <lineage>
        <taxon>Archaea</taxon>
        <taxon>Methanobacteriati</taxon>
        <taxon>Thermoplasmatota</taxon>
        <taxon>Thermoplasmata</taxon>
        <taxon>Thermoplasmatales</taxon>
        <taxon>Thermoplasmataceae</taxon>
        <taxon>Oxyplasma</taxon>
    </lineage>
</organism>
<dbReference type="InterPro" id="IPR015422">
    <property type="entry name" value="PyrdxlP-dep_Trfase_small"/>
</dbReference>
<dbReference type="Proteomes" id="UP001451606">
    <property type="component" value="Chromosome"/>
</dbReference>
<dbReference type="CDD" id="cd00609">
    <property type="entry name" value="AAT_like"/>
    <property type="match status" value="1"/>
</dbReference>
<protein>
    <submittedName>
        <fullName evidence="2">Aminotransferase class I/II-fold pyridoxal phosphate-dependent enzyme</fullName>
    </submittedName>
</protein>
<dbReference type="SUPFAM" id="SSF53383">
    <property type="entry name" value="PLP-dependent transferases"/>
    <property type="match status" value="1"/>
</dbReference>
<evidence type="ECO:0000313" key="3">
    <source>
        <dbReference type="Proteomes" id="UP001451606"/>
    </source>
</evidence>
<feature type="domain" description="Aminotransferase class I/classII large" evidence="1">
    <location>
        <begin position="56"/>
        <end position="341"/>
    </location>
</feature>
<dbReference type="GeneID" id="95968294"/>
<evidence type="ECO:0000259" key="1">
    <source>
        <dbReference type="Pfam" id="PF00155"/>
    </source>
</evidence>
<dbReference type="Gene3D" id="3.90.1150.10">
    <property type="entry name" value="Aspartate Aminotransferase, domain 1"/>
    <property type="match status" value="1"/>
</dbReference>
<dbReference type="Gene3D" id="3.40.640.10">
    <property type="entry name" value="Type I PLP-dependent aspartate aminotransferase-like (Major domain)"/>
    <property type="match status" value="1"/>
</dbReference>
<dbReference type="KEGG" id="omr:OXIME_001556"/>
<dbReference type="InterPro" id="IPR015424">
    <property type="entry name" value="PyrdxlP-dep_Trfase"/>
</dbReference>
<gene>
    <name evidence="2" type="ORF">OXIME_001556</name>
</gene>
<accession>A0AAX4NIC7</accession>
<dbReference type="InterPro" id="IPR015421">
    <property type="entry name" value="PyrdxlP-dep_Trfase_major"/>
</dbReference>
<evidence type="ECO:0000313" key="2">
    <source>
        <dbReference type="EMBL" id="WYY00963.1"/>
    </source>
</evidence>
<dbReference type="EMBL" id="CP133772">
    <property type="protein sequence ID" value="WYY00963.1"/>
    <property type="molecule type" value="Genomic_DNA"/>
</dbReference>
<dbReference type="PANTHER" id="PTHR43510:SF1">
    <property type="entry name" value="AMINOTRANSFERASE FUNCTION, HYPOTHETICAL (EUROFUNG)"/>
    <property type="match status" value="1"/>
</dbReference>
<proteinExistence type="predicted"/>
<dbReference type="Pfam" id="PF00155">
    <property type="entry name" value="Aminotran_1_2"/>
    <property type="match status" value="1"/>
</dbReference>
<reference evidence="2 3" key="1">
    <citation type="submission" date="2023-09" db="EMBL/GenBank/DDBJ databases">
        <authorList>
            <person name="Golyshina O.V."/>
            <person name="Lunev E.A."/>
            <person name="Bargiela R."/>
            <person name="Gaines M.C."/>
            <person name="Daum B."/>
            <person name="Bale N.J."/>
            <person name="Koenen M."/>
            <person name="Sinninghe Damst J.S."/>
            <person name="Yakimov M."/>
            <person name="Golyshin P.N."/>
        </authorList>
    </citation>
    <scope>NUCLEOTIDE SEQUENCE [LARGE SCALE GENOMIC DNA]</scope>
    <source>
        <strain evidence="2 3">M1</strain>
    </source>
</reference>
<keyword evidence="2" id="KW-0808">Transferase</keyword>
<sequence length="346" mass="39019">MKDLNVDIFTWIRKNIASCRYNLVGSGFNEPVLEKFGIDLSYDSYRKDSKDAPSMFKRAVADLYGLEEENVISTAGGTGGIFLANAYLQGRVKKMFIPAPEYEPMYRVPESLGIKVDYRTPSIDEIRKSEDSGFEFTNPNNPKGTMIDKDYLNSILEEADQGTLKIYSDETFRAFSNENPPGSIFNGNENVIVSNTMTKFYGLGSFRVGWIAAGGKVSQEIGRIKDLVTAENSGYSLWVASQALKNRKKFQEYARPLLDKNRSILKEFVESRNDLTWINPEFGSIAYIEYKGKTSSLDIAKKAMEMEKVLIVPGEYFNHNHGFRICYTCTSDVLKEGLEKLGKVIS</sequence>
<dbReference type="GO" id="GO:0030170">
    <property type="term" value="F:pyridoxal phosphate binding"/>
    <property type="evidence" value="ECO:0007669"/>
    <property type="project" value="InterPro"/>
</dbReference>
<dbReference type="InterPro" id="IPR004839">
    <property type="entry name" value="Aminotransferase_I/II_large"/>
</dbReference>
<dbReference type="AlphaFoldDB" id="A0AAX4NIC7"/>
<keyword evidence="3" id="KW-1185">Reference proteome</keyword>
<name>A0AAX4NIC7_9ARCH</name>
<dbReference type="GO" id="GO:0008483">
    <property type="term" value="F:transaminase activity"/>
    <property type="evidence" value="ECO:0007669"/>
    <property type="project" value="UniProtKB-KW"/>
</dbReference>
<dbReference type="RefSeq" id="WP_393971286.1">
    <property type="nucleotide sequence ID" value="NZ_CP133772.1"/>
</dbReference>